<dbReference type="NCBIfam" id="TIGR00675">
    <property type="entry name" value="dcm"/>
    <property type="match status" value="1"/>
</dbReference>
<dbReference type="EC" id="2.1.1.37" evidence="7"/>
<dbReference type="PANTHER" id="PTHR10629">
    <property type="entry name" value="CYTOSINE-SPECIFIC METHYLTRANSFERASE"/>
    <property type="match status" value="1"/>
</dbReference>
<evidence type="ECO:0000256" key="6">
    <source>
        <dbReference type="RuleBase" id="RU000416"/>
    </source>
</evidence>
<proteinExistence type="inferred from homology"/>
<dbReference type="PROSITE" id="PS51679">
    <property type="entry name" value="SAM_MT_C5"/>
    <property type="match status" value="1"/>
</dbReference>
<evidence type="ECO:0000256" key="3">
    <source>
        <dbReference type="ARBA" id="ARBA00022691"/>
    </source>
</evidence>
<accession>A0ABS8ILD1</accession>
<comment type="similarity">
    <text evidence="5 6">Belongs to the class I-like SAM-binding methyltransferase superfamily. C5-methyltransferase family.</text>
</comment>
<comment type="caution">
    <text evidence="8">The sequence shown here is derived from an EMBL/GenBank/DDBJ whole genome shotgun (WGS) entry which is preliminary data.</text>
</comment>
<dbReference type="GO" id="GO:0003886">
    <property type="term" value="F:DNA (cytosine-5-)-methyltransferase activity"/>
    <property type="evidence" value="ECO:0007669"/>
    <property type="project" value="UniProtKB-EC"/>
</dbReference>
<keyword evidence="2 5" id="KW-0808">Transferase</keyword>
<name>A0ABS8ILD1_9NOSO</name>
<keyword evidence="9" id="KW-1185">Reference proteome</keyword>
<dbReference type="InterPro" id="IPR050390">
    <property type="entry name" value="C5-Methyltransferase"/>
</dbReference>
<comment type="catalytic activity">
    <reaction evidence="7">
        <text>a 2'-deoxycytidine in DNA + S-adenosyl-L-methionine = a 5-methyl-2'-deoxycytidine in DNA + S-adenosyl-L-homocysteine + H(+)</text>
        <dbReference type="Rhea" id="RHEA:13681"/>
        <dbReference type="Rhea" id="RHEA-COMP:11369"/>
        <dbReference type="Rhea" id="RHEA-COMP:11370"/>
        <dbReference type="ChEBI" id="CHEBI:15378"/>
        <dbReference type="ChEBI" id="CHEBI:57856"/>
        <dbReference type="ChEBI" id="CHEBI:59789"/>
        <dbReference type="ChEBI" id="CHEBI:85452"/>
        <dbReference type="ChEBI" id="CHEBI:85454"/>
        <dbReference type="EC" id="2.1.1.37"/>
    </reaction>
</comment>
<evidence type="ECO:0000313" key="8">
    <source>
        <dbReference type="EMBL" id="MCC5605110.1"/>
    </source>
</evidence>
<dbReference type="Proteomes" id="UP001199525">
    <property type="component" value="Unassembled WGS sequence"/>
</dbReference>
<dbReference type="PANTHER" id="PTHR10629:SF52">
    <property type="entry name" value="DNA (CYTOSINE-5)-METHYLTRANSFERASE 1"/>
    <property type="match status" value="1"/>
</dbReference>
<dbReference type="PRINTS" id="PR00105">
    <property type="entry name" value="C5METTRFRASE"/>
</dbReference>
<evidence type="ECO:0000256" key="7">
    <source>
        <dbReference type="RuleBase" id="RU000417"/>
    </source>
</evidence>
<reference evidence="8 9" key="1">
    <citation type="journal article" date="2021" name="Microorganisms">
        <title>Genome Evolution of Filamentous Cyanobacterium Nostoc Species: From Facultative Symbiosis to Free Living.</title>
        <authorList>
            <person name="Huo D."/>
            <person name="Li H."/>
            <person name="Cai F."/>
            <person name="Guo X."/>
            <person name="Qiao Z."/>
            <person name="Wang W."/>
            <person name="Yu G."/>
            <person name="Li R."/>
        </authorList>
    </citation>
    <scope>NUCLEOTIDE SEQUENCE [LARGE SCALE GENOMIC DNA]</scope>
    <source>
        <strain evidence="8 9">CHAB 5714</strain>
    </source>
</reference>
<evidence type="ECO:0000256" key="5">
    <source>
        <dbReference type="PROSITE-ProRule" id="PRU01016"/>
    </source>
</evidence>
<protein>
    <recommendedName>
        <fullName evidence="7">Cytosine-specific methyltransferase</fullName>
        <ecNumber evidence="7">2.1.1.37</ecNumber>
    </recommendedName>
</protein>
<feature type="active site" evidence="5">
    <location>
        <position position="108"/>
    </location>
</feature>
<dbReference type="InterPro" id="IPR018117">
    <property type="entry name" value="C5_DNA_meth_AS"/>
</dbReference>
<evidence type="ECO:0000256" key="2">
    <source>
        <dbReference type="ARBA" id="ARBA00022679"/>
    </source>
</evidence>
<dbReference type="GO" id="GO:0032259">
    <property type="term" value="P:methylation"/>
    <property type="evidence" value="ECO:0007669"/>
    <property type="project" value="UniProtKB-KW"/>
</dbReference>
<evidence type="ECO:0000256" key="4">
    <source>
        <dbReference type="ARBA" id="ARBA00022747"/>
    </source>
</evidence>
<gene>
    <name evidence="8" type="primary">dcm</name>
    <name evidence="8" type="ORF">LC586_39910</name>
</gene>
<evidence type="ECO:0000313" key="9">
    <source>
        <dbReference type="Proteomes" id="UP001199525"/>
    </source>
</evidence>
<sequence>MQSKHWSILKLEVAVKRGYFRTVDLFAGCGGMSLGFHRAKYRCVTAIELNDDARKSHEINFSRIAPPEGYATYTDITKISPFTAVSHLSPLFVAPESEVDIIIGGPPCQAFSRLGRAALWDIAGKKYAHAHDERATMYHYFLSYLEALKPIAFVIENVREMGKFVGRNIAEEIAATAQELGYETRYTLLNAVWYGVPQLENVCF</sequence>
<dbReference type="EMBL" id="JAIVFQ010000207">
    <property type="protein sequence ID" value="MCC5605110.1"/>
    <property type="molecule type" value="Genomic_DNA"/>
</dbReference>
<dbReference type="Gene3D" id="3.40.50.150">
    <property type="entry name" value="Vaccinia Virus protein VP39"/>
    <property type="match status" value="1"/>
</dbReference>
<organism evidence="8 9">
    <name type="scientific">Nostoc favosum CHAB5714</name>
    <dbReference type="NCBI Taxonomy" id="2780399"/>
    <lineage>
        <taxon>Bacteria</taxon>
        <taxon>Bacillati</taxon>
        <taxon>Cyanobacteriota</taxon>
        <taxon>Cyanophyceae</taxon>
        <taxon>Nostocales</taxon>
        <taxon>Nostocaceae</taxon>
        <taxon>Nostoc</taxon>
        <taxon>Nostoc favosum</taxon>
    </lineage>
</organism>
<dbReference type="InterPro" id="IPR001525">
    <property type="entry name" value="C5_MeTfrase"/>
</dbReference>
<dbReference type="InterPro" id="IPR029063">
    <property type="entry name" value="SAM-dependent_MTases_sf"/>
</dbReference>
<evidence type="ECO:0000256" key="1">
    <source>
        <dbReference type="ARBA" id="ARBA00022603"/>
    </source>
</evidence>
<keyword evidence="1 5" id="KW-0489">Methyltransferase</keyword>
<dbReference type="RefSeq" id="WP_229491265.1">
    <property type="nucleotide sequence ID" value="NZ_JAIVFQ010000207.1"/>
</dbReference>
<keyword evidence="4" id="KW-0680">Restriction system</keyword>
<dbReference type="SUPFAM" id="SSF53335">
    <property type="entry name" value="S-adenosyl-L-methionine-dependent methyltransferases"/>
    <property type="match status" value="1"/>
</dbReference>
<keyword evidence="3 5" id="KW-0949">S-adenosyl-L-methionine</keyword>
<dbReference type="Pfam" id="PF00145">
    <property type="entry name" value="DNA_methylase"/>
    <property type="match status" value="1"/>
</dbReference>
<dbReference type="PROSITE" id="PS00094">
    <property type="entry name" value="C5_MTASE_1"/>
    <property type="match status" value="1"/>
</dbReference>